<keyword evidence="10" id="KW-0186">Copper</keyword>
<dbReference type="GO" id="GO:0004129">
    <property type="term" value="F:cytochrome-c oxidase activity"/>
    <property type="evidence" value="ECO:0007669"/>
    <property type="project" value="UniProtKB-EC"/>
</dbReference>
<dbReference type="InterPro" id="IPR002429">
    <property type="entry name" value="CcO_II-like_C"/>
</dbReference>
<comment type="similarity">
    <text evidence="2">Belongs to the cytochrome c oxidase subunit 2 family.</text>
</comment>
<gene>
    <name evidence="15" type="primary">coxM</name>
    <name evidence="15" type="ORF">GCM10011611_30540</name>
</gene>
<feature type="domain" description="Cytochrome oxidase subunit II copper A binding" evidence="14">
    <location>
        <begin position="112"/>
        <end position="254"/>
    </location>
</feature>
<evidence type="ECO:0000256" key="5">
    <source>
        <dbReference type="ARBA" id="ARBA00022692"/>
    </source>
</evidence>
<dbReference type="InterPro" id="IPR036257">
    <property type="entry name" value="Cyt_c_oxidase_su2_TM_sf"/>
</dbReference>
<evidence type="ECO:0000256" key="7">
    <source>
        <dbReference type="ARBA" id="ARBA00022967"/>
    </source>
</evidence>
<accession>A0A8J2YUF0</accession>
<evidence type="ECO:0000256" key="3">
    <source>
        <dbReference type="ARBA" id="ARBA00012949"/>
    </source>
</evidence>
<dbReference type="Gene3D" id="1.10.287.90">
    <property type="match status" value="1"/>
</dbReference>
<organism evidence="15 16">
    <name type="scientific">Aliidongia dinghuensis</name>
    <dbReference type="NCBI Taxonomy" id="1867774"/>
    <lineage>
        <taxon>Bacteria</taxon>
        <taxon>Pseudomonadati</taxon>
        <taxon>Pseudomonadota</taxon>
        <taxon>Alphaproteobacteria</taxon>
        <taxon>Rhodospirillales</taxon>
        <taxon>Dongiaceae</taxon>
        <taxon>Aliidongia</taxon>
    </lineage>
</organism>
<dbReference type="PANTHER" id="PTHR22888:SF9">
    <property type="entry name" value="CYTOCHROME C OXIDASE SUBUNIT 2"/>
    <property type="match status" value="1"/>
</dbReference>
<keyword evidence="9 13" id="KW-1133">Transmembrane helix</keyword>
<evidence type="ECO:0000313" key="16">
    <source>
        <dbReference type="Proteomes" id="UP000646365"/>
    </source>
</evidence>
<evidence type="ECO:0000256" key="10">
    <source>
        <dbReference type="ARBA" id="ARBA00023008"/>
    </source>
</evidence>
<dbReference type="PANTHER" id="PTHR22888">
    <property type="entry name" value="CYTOCHROME C OXIDASE, SUBUNIT II"/>
    <property type="match status" value="1"/>
</dbReference>
<dbReference type="EMBL" id="BMJQ01000007">
    <property type="protein sequence ID" value="GGF22351.1"/>
    <property type="molecule type" value="Genomic_DNA"/>
</dbReference>
<dbReference type="InterPro" id="IPR001505">
    <property type="entry name" value="Copper_CuA"/>
</dbReference>
<keyword evidence="16" id="KW-1185">Reference proteome</keyword>
<keyword evidence="5 13" id="KW-0812">Transmembrane</keyword>
<evidence type="ECO:0000256" key="12">
    <source>
        <dbReference type="ARBA" id="ARBA00047816"/>
    </source>
</evidence>
<keyword evidence="11 13" id="KW-0472">Membrane</keyword>
<dbReference type="Pfam" id="PF00116">
    <property type="entry name" value="COX2"/>
    <property type="match status" value="1"/>
</dbReference>
<evidence type="ECO:0000256" key="4">
    <source>
        <dbReference type="ARBA" id="ARBA00022448"/>
    </source>
</evidence>
<proteinExistence type="inferred from homology"/>
<dbReference type="PROSITE" id="PS00078">
    <property type="entry name" value="COX2"/>
    <property type="match status" value="1"/>
</dbReference>
<dbReference type="Proteomes" id="UP000646365">
    <property type="component" value="Unassembled WGS sequence"/>
</dbReference>
<keyword evidence="6" id="KW-0479">Metal-binding</keyword>
<sequence length="285" mass="31767">MAIARILVLVAIGSVLFHLLSPWRATPIASNWAYIDDTIDITFWITGTVFTAVVLFTAYCVFRFRHQPGRRAHYEPENKRLEWQLAIGTAIGVAALLTPGLFVWAKFVTVPPDATVVEVVGQQWQWSFRLPGKSGRLGTSDVRYISADNPLGLNPKDPDAQGNVVVQGDDLHLPVGKPVRVLLRSIDVVHDFYVPEFRAKMDLMPGLVTRFWFTPTQTGTYEILCAGFCGVGHPQMRGNVVIDSESDYQKWLQKQQTFAQLRERKQKELAANGTAVVASGEEGAR</sequence>
<keyword evidence="8" id="KW-0249">Electron transport</keyword>
<dbReference type="InterPro" id="IPR045187">
    <property type="entry name" value="CcO_II"/>
</dbReference>
<evidence type="ECO:0000256" key="6">
    <source>
        <dbReference type="ARBA" id="ARBA00022723"/>
    </source>
</evidence>
<feature type="transmembrane region" description="Helical" evidence="13">
    <location>
        <begin position="83"/>
        <end position="105"/>
    </location>
</feature>
<reference evidence="15" key="2">
    <citation type="submission" date="2020-09" db="EMBL/GenBank/DDBJ databases">
        <authorList>
            <person name="Sun Q."/>
            <person name="Zhou Y."/>
        </authorList>
    </citation>
    <scope>NUCLEOTIDE SEQUENCE</scope>
    <source>
        <strain evidence="15">CGMCC 1.15725</strain>
    </source>
</reference>
<dbReference type="PROSITE" id="PS50857">
    <property type="entry name" value="COX2_CUA"/>
    <property type="match status" value="1"/>
</dbReference>
<evidence type="ECO:0000256" key="13">
    <source>
        <dbReference type="SAM" id="Phobius"/>
    </source>
</evidence>
<comment type="caution">
    <text evidence="15">The sequence shown here is derived from an EMBL/GenBank/DDBJ whole genome shotgun (WGS) entry which is preliminary data.</text>
</comment>
<evidence type="ECO:0000313" key="15">
    <source>
        <dbReference type="EMBL" id="GGF22351.1"/>
    </source>
</evidence>
<evidence type="ECO:0000256" key="11">
    <source>
        <dbReference type="ARBA" id="ARBA00023136"/>
    </source>
</evidence>
<dbReference type="CDD" id="cd13919">
    <property type="entry name" value="CuRO_HCO_II_like_5"/>
    <property type="match status" value="1"/>
</dbReference>
<protein>
    <recommendedName>
        <fullName evidence="3">cytochrome-c oxidase</fullName>
        <ecNumber evidence="3">7.1.1.9</ecNumber>
    </recommendedName>
</protein>
<dbReference type="AlphaFoldDB" id="A0A8J2YUF0"/>
<evidence type="ECO:0000256" key="8">
    <source>
        <dbReference type="ARBA" id="ARBA00022982"/>
    </source>
</evidence>
<keyword evidence="4" id="KW-0813">Transport</keyword>
<dbReference type="Gene3D" id="2.60.40.420">
    <property type="entry name" value="Cupredoxins - blue copper proteins"/>
    <property type="match status" value="1"/>
</dbReference>
<dbReference type="RefSeq" id="WP_189047212.1">
    <property type="nucleotide sequence ID" value="NZ_BMJQ01000007.1"/>
</dbReference>
<comment type="catalytic activity">
    <reaction evidence="12">
        <text>4 Fe(II)-[cytochrome c] + O2 + 8 H(+)(in) = 4 Fe(III)-[cytochrome c] + 2 H2O + 4 H(+)(out)</text>
        <dbReference type="Rhea" id="RHEA:11436"/>
        <dbReference type="Rhea" id="RHEA-COMP:10350"/>
        <dbReference type="Rhea" id="RHEA-COMP:14399"/>
        <dbReference type="ChEBI" id="CHEBI:15377"/>
        <dbReference type="ChEBI" id="CHEBI:15378"/>
        <dbReference type="ChEBI" id="CHEBI:15379"/>
        <dbReference type="ChEBI" id="CHEBI:29033"/>
        <dbReference type="ChEBI" id="CHEBI:29034"/>
        <dbReference type="EC" id="7.1.1.9"/>
    </reaction>
</comment>
<name>A0A8J2YUF0_9PROT</name>
<dbReference type="SUPFAM" id="SSF81464">
    <property type="entry name" value="Cytochrome c oxidase subunit II-like, transmembrane region"/>
    <property type="match status" value="1"/>
</dbReference>
<evidence type="ECO:0000256" key="2">
    <source>
        <dbReference type="ARBA" id="ARBA00007866"/>
    </source>
</evidence>
<reference evidence="15" key="1">
    <citation type="journal article" date="2014" name="Int. J. Syst. Evol. Microbiol.">
        <title>Complete genome sequence of Corynebacterium casei LMG S-19264T (=DSM 44701T), isolated from a smear-ripened cheese.</title>
        <authorList>
            <consortium name="US DOE Joint Genome Institute (JGI-PGF)"/>
            <person name="Walter F."/>
            <person name="Albersmeier A."/>
            <person name="Kalinowski J."/>
            <person name="Ruckert C."/>
        </authorList>
    </citation>
    <scope>NUCLEOTIDE SEQUENCE</scope>
    <source>
        <strain evidence="15">CGMCC 1.15725</strain>
    </source>
</reference>
<evidence type="ECO:0000259" key="14">
    <source>
        <dbReference type="PROSITE" id="PS50857"/>
    </source>
</evidence>
<dbReference type="GO" id="GO:0005507">
    <property type="term" value="F:copper ion binding"/>
    <property type="evidence" value="ECO:0007669"/>
    <property type="project" value="InterPro"/>
</dbReference>
<evidence type="ECO:0000256" key="9">
    <source>
        <dbReference type="ARBA" id="ARBA00022989"/>
    </source>
</evidence>
<dbReference type="GO" id="GO:0016020">
    <property type="term" value="C:membrane"/>
    <property type="evidence" value="ECO:0007669"/>
    <property type="project" value="UniProtKB-SubCell"/>
</dbReference>
<dbReference type="EC" id="7.1.1.9" evidence="3"/>
<evidence type="ECO:0000256" key="1">
    <source>
        <dbReference type="ARBA" id="ARBA00004141"/>
    </source>
</evidence>
<feature type="transmembrane region" description="Helical" evidence="13">
    <location>
        <begin position="41"/>
        <end position="62"/>
    </location>
</feature>
<comment type="subcellular location">
    <subcellularLocation>
        <location evidence="1">Membrane</location>
        <topology evidence="1">Multi-pass membrane protein</topology>
    </subcellularLocation>
</comment>
<dbReference type="InterPro" id="IPR008972">
    <property type="entry name" value="Cupredoxin"/>
</dbReference>
<keyword evidence="7" id="KW-1278">Translocase</keyword>
<dbReference type="GO" id="GO:0042773">
    <property type="term" value="P:ATP synthesis coupled electron transport"/>
    <property type="evidence" value="ECO:0007669"/>
    <property type="project" value="TreeGrafter"/>
</dbReference>
<dbReference type="SUPFAM" id="SSF49503">
    <property type="entry name" value="Cupredoxins"/>
    <property type="match status" value="1"/>
</dbReference>
<dbReference type="PRINTS" id="PR01166">
    <property type="entry name" value="CYCOXIDASEII"/>
</dbReference>